<dbReference type="Gene3D" id="3.40.50.300">
    <property type="entry name" value="P-loop containing nucleotide triphosphate hydrolases"/>
    <property type="match status" value="2"/>
</dbReference>
<dbReference type="SMART" id="SM00487">
    <property type="entry name" value="DEXDc"/>
    <property type="match status" value="1"/>
</dbReference>
<dbReference type="Pfam" id="PF00271">
    <property type="entry name" value="Helicase_C"/>
    <property type="match status" value="1"/>
</dbReference>
<dbReference type="CDD" id="cd17920">
    <property type="entry name" value="DEXHc_RecQ"/>
    <property type="match status" value="1"/>
</dbReference>
<evidence type="ECO:0000256" key="2">
    <source>
        <dbReference type="ARBA" id="ARBA00022801"/>
    </source>
</evidence>
<dbReference type="InterPro" id="IPR014001">
    <property type="entry name" value="Helicase_ATP-bd"/>
</dbReference>
<evidence type="ECO:0000256" key="1">
    <source>
        <dbReference type="ARBA" id="ARBA00022741"/>
    </source>
</evidence>
<dbReference type="GO" id="GO:0006281">
    <property type="term" value="P:DNA repair"/>
    <property type="evidence" value="ECO:0007669"/>
    <property type="project" value="TreeGrafter"/>
</dbReference>
<dbReference type="GO" id="GO:0009378">
    <property type="term" value="F:four-way junction helicase activity"/>
    <property type="evidence" value="ECO:0007669"/>
    <property type="project" value="TreeGrafter"/>
</dbReference>
<keyword evidence="3 8" id="KW-0347">Helicase</keyword>
<accession>A0A556PT74</accession>
<dbReference type="PANTHER" id="PTHR13710">
    <property type="entry name" value="DNA HELICASE RECQ FAMILY MEMBER"/>
    <property type="match status" value="1"/>
</dbReference>
<dbReference type="NCBIfam" id="TIGR00614">
    <property type="entry name" value="recQ_fam"/>
    <property type="match status" value="1"/>
</dbReference>
<dbReference type="SUPFAM" id="SSF52540">
    <property type="entry name" value="P-loop containing nucleoside triphosphate hydrolases"/>
    <property type="match status" value="1"/>
</dbReference>
<dbReference type="InterPro" id="IPR004589">
    <property type="entry name" value="DNA_helicase_ATP-dep_RecQ"/>
</dbReference>
<dbReference type="GO" id="GO:0030894">
    <property type="term" value="C:replisome"/>
    <property type="evidence" value="ECO:0007669"/>
    <property type="project" value="TreeGrafter"/>
</dbReference>
<keyword evidence="4" id="KW-0067">ATP-binding</keyword>
<dbReference type="PROSITE" id="PS51192">
    <property type="entry name" value="HELICASE_ATP_BIND_1"/>
    <property type="match status" value="1"/>
</dbReference>
<dbReference type="GO" id="GO:0005524">
    <property type="term" value="F:ATP binding"/>
    <property type="evidence" value="ECO:0007669"/>
    <property type="project" value="UniProtKB-KW"/>
</dbReference>
<dbReference type="AlphaFoldDB" id="A0A556PT74"/>
<dbReference type="Pfam" id="PF00270">
    <property type="entry name" value="DEAD"/>
    <property type="match status" value="1"/>
</dbReference>
<evidence type="ECO:0000256" key="5">
    <source>
        <dbReference type="SAM" id="Coils"/>
    </source>
</evidence>
<dbReference type="GO" id="GO:0016787">
    <property type="term" value="F:hydrolase activity"/>
    <property type="evidence" value="ECO:0007669"/>
    <property type="project" value="UniProtKB-KW"/>
</dbReference>
<dbReference type="InterPro" id="IPR011545">
    <property type="entry name" value="DEAD/DEAH_box_helicase_dom"/>
</dbReference>
<protein>
    <submittedName>
        <fullName evidence="8">ATP-dependent DNA helicase RecQ</fullName>
    </submittedName>
</protein>
<keyword evidence="9" id="KW-1185">Reference proteome</keyword>
<dbReference type="InterPro" id="IPR001650">
    <property type="entry name" value="Helicase_C-like"/>
</dbReference>
<dbReference type="PANTHER" id="PTHR13710:SF84">
    <property type="entry name" value="ATP-DEPENDENT DNA HELICASE RECS-RELATED"/>
    <property type="match status" value="1"/>
</dbReference>
<name>A0A556PT74_9BACI</name>
<dbReference type="EMBL" id="VMHE01000001">
    <property type="protein sequence ID" value="TSJ67588.1"/>
    <property type="molecule type" value="Genomic_DNA"/>
</dbReference>
<reference evidence="8 9" key="1">
    <citation type="submission" date="2019-07" db="EMBL/GenBank/DDBJ databases">
        <title>Allobacillus sp. nov. SKP isolated from shrimp paste of Euphausiacea.</title>
        <authorList>
            <person name="Kanchanasin P."/>
            <person name="Tanasupawat S."/>
            <person name="Shi W."/>
            <person name="Wu L."/>
            <person name="Ma J."/>
        </authorList>
    </citation>
    <scope>NUCLEOTIDE SEQUENCE [LARGE SCALE GENOMIC DNA]</scope>
    <source>
        <strain evidence="8 9">SKP4-8</strain>
    </source>
</reference>
<dbReference type="GO" id="GO:0006310">
    <property type="term" value="P:DNA recombination"/>
    <property type="evidence" value="ECO:0007669"/>
    <property type="project" value="InterPro"/>
</dbReference>
<organism evidence="8 9">
    <name type="scientific">Allobacillus salarius</name>
    <dbReference type="NCBI Taxonomy" id="1955272"/>
    <lineage>
        <taxon>Bacteria</taxon>
        <taxon>Bacillati</taxon>
        <taxon>Bacillota</taxon>
        <taxon>Bacilli</taxon>
        <taxon>Bacillales</taxon>
        <taxon>Bacillaceae</taxon>
        <taxon>Allobacillus</taxon>
    </lineage>
</organism>
<dbReference type="OrthoDB" id="9763310at2"/>
<dbReference type="RefSeq" id="WP_144087347.1">
    <property type="nucleotide sequence ID" value="NZ_VMHE01000001.1"/>
</dbReference>
<dbReference type="Proteomes" id="UP000316425">
    <property type="component" value="Unassembled WGS sequence"/>
</dbReference>
<feature type="domain" description="Helicase C-terminal" evidence="7">
    <location>
        <begin position="218"/>
        <end position="375"/>
    </location>
</feature>
<dbReference type="GO" id="GO:0043138">
    <property type="term" value="F:3'-5' DNA helicase activity"/>
    <property type="evidence" value="ECO:0007669"/>
    <property type="project" value="TreeGrafter"/>
</dbReference>
<gene>
    <name evidence="8" type="ORF">FPQ13_00530</name>
</gene>
<keyword evidence="1" id="KW-0547">Nucleotide-binding</keyword>
<evidence type="ECO:0000259" key="7">
    <source>
        <dbReference type="PROSITE" id="PS51194"/>
    </source>
</evidence>
<dbReference type="PROSITE" id="PS51194">
    <property type="entry name" value="HELICASE_CTER"/>
    <property type="match status" value="1"/>
</dbReference>
<dbReference type="InterPro" id="IPR027417">
    <property type="entry name" value="P-loop_NTPase"/>
</dbReference>
<evidence type="ECO:0000256" key="3">
    <source>
        <dbReference type="ARBA" id="ARBA00022806"/>
    </source>
</evidence>
<dbReference type="GO" id="GO:0005737">
    <property type="term" value="C:cytoplasm"/>
    <property type="evidence" value="ECO:0007669"/>
    <property type="project" value="TreeGrafter"/>
</dbReference>
<sequence>MNSAISNDIDQSLISLFGFKQFRAGQREIIESIRSGNHTLATLPTGSGKSICYQLPALIGEGMTVVVSPLISLMVDQVKLLKAQGIKRVASLNSMMNAKQKSAVINRLDTYKLLYCSPEMLQQERVQLALSNKTIDFFVIDEAHCISQWGHEFRPDFLRLRDVVKKLNNPTVLALSATATPSIRQDIIKQLKLPMTELVYPIDRPNITFSVDEVTPNNKDERLIDLIEQKNIPTMIYFSSRKVSEAVYRLLQSKFPEREVAYYHGGMEQDERLLIQQQFMNNQLDIICCTSAFGMGVNKSNIRLVIHYHMPSTIESFIQEVGRAGRDGKQSVSILLYAPGDEYLPFQLIQTELPTEDEVNLFLNENMNGQPEDYLNETKMRFLELQKEQHQKTQKSEQAKRIIQYRNDRERIKQQSIFKLVDWIKADTCRRVGLFSHFQPDVSNAKYECCDCCDFRLEEWRNTPETYQKKNKPLRDNWEALLGELLMKG</sequence>
<keyword evidence="5" id="KW-0175">Coiled coil</keyword>
<evidence type="ECO:0000256" key="4">
    <source>
        <dbReference type="ARBA" id="ARBA00022840"/>
    </source>
</evidence>
<dbReference type="GO" id="GO:0043590">
    <property type="term" value="C:bacterial nucleoid"/>
    <property type="evidence" value="ECO:0007669"/>
    <property type="project" value="TreeGrafter"/>
</dbReference>
<evidence type="ECO:0000313" key="9">
    <source>
        <dbReference type="Proteomes" id="UP000316425"/>
    </source>
</evidence>
<proteinExistence type="predicted"/>
<evidence type="ECO:0000313" key="8">
    <source>
        <dbReference type="EMBL" id="TSJ67588.1"/>
    </source>
</evidence>
<keyword evidence="2" id="KW-0378">Hydrolase</keyword>
<dbReference type="FunFam" id="3.40.50.300:FF:001389">
    <property type="entry name" value="ATP-dependent DNA helicase RecQ"/>
    <property type="match status" value="1"/>
</dbReference>
<dbReference type="SMART" id="SM00490">
    <property type="entry name" value="HELICc"/>
    <property type="match status" value="1"/>
</dbReference>
<evidence type="ECO:0000259" key="6">
    <source>
        <dbReference type="PROSITE" id="PS51192"/>
    </source>
</evidence>
<feature type="domain" description="Helicase ATP-binding" evidence="6">
    <location>
        <begin position="30"/>
        <end position="197"/>
    </location>
</feature>
<comment type="caution">
    <text evidence="8">The sequence shown here is derived from an EMBL/GenBank/DDBJ whole genome shotgun (WGS) entry which is preliminary data.</text>
</comment>
<dbReference type="GO" id="GO:0003676">
    <property type="term" value="F:nucleic acid binding"/>
    <property type="evidence" value="ECO:0007669"/>
    <property type="project" value="InterPro"/>
</dbReference>
<feature type="coiled-coil region" evidence="5">
    <location>
        <begin position="380"/>
        <end position="415"/>
    </location>
</feature>